<feature type="binding site" evidence="5">
    <location>
        <position position="397"/>
    </location>
    <ligand>
        <name>Fe cation</name>
        <dbReference type="ChEBI" id="CHEBI:24875"/>
        <note>catalytic</note>
    </ligand>
</feature>
<dbReference type="STRING" id="4155.A0A022QBZ5"/>
<dbReference type="GO" id="GO:0016121">
    <property type="term" value="P:carotene catabolic process"/>
    <property type="evidence" value="ECO:0000318"/>
    <property type="project" value="GO_Central"/>
</dbReference>
<keyword evidence="7" id="KW-1185">Reference proteome</keyword>
<keyword evidence="3" id="KW-0560">Oxidoreductase</keyword>
<evidence type="ECO:0000256" key="3">
    <source>
        <dbReference type="ARBA" id="ARBA00022964"/>
    </source>
</evidence>
<protein>
    <recommendedName>
        <fullName evidence="8">Carotenoid oxygenase</fullName>
    </recommendedName>
</protein>
<dbReference type="Proteomes" id="UP000030748">
    <property type="component" value="Unassembled WGS sequence"/>
</dbReference>
<feature type="binding site" evidence="5">
    <location>
        <position position="332"/>
    </location>
    <ligand>
        <name>Fe cation</name>
        <dbReference type="ChEBI" id="CHEBI:24875"/>
        <note>catalytic</note>
    </ligand>
</feature>
<feature type="binding site" evidence="5">
    <location>
        <position position="283"/>
    </location>
    <ligand>
        <name>Fe cation</name>
        <dbReference type="ChEBI" id="CHEBI:24875"/>
        <note>catalytic</note>
    </ligand>
</feature>
<evidence type="ECO:0000256" key="4">
    <source>
        <dbReference type="ARBA" id="ARBA00023004"/>
    </source>
</evidence>
<reference evidence="6 7" key="1">
    <citation type="journal article" date="2013" name="Proc. Natl. Acad. Sci. U.S.A.">
        <title>Fine-scale variation in meiotic recombination in Mimulus inferred from population shotgun sequencing.</title>
        <authorList>
            <person name="Hellsten U."/>
            <person name="Wright K.M."/>
            <person name="Jenkins J."/>
            <person name="Shu S."/>
            <person name="Yuan Y."/>
            <person name="Wessler S.R."/>
            <person name="Schmutz J."/>
            <person name="Willis J.H."/>
            <person name="Rokhsar D.S."/>
        </authorList>
    </citation>
    <scope>NUCLEOTIDE SEQUENCE [LARGE SCALE GENOMIC DNA]</scope>
    <source>
        <strain evidence="7">cv. DUN x IM62</strain>
    </source>
</reference>
<dbReference type="EMBL" id="KI632002">
    <property type="protein sequence ID" value="EYU25451.1"/>
    <property type="molecule type" value="Genomic_DNA"/>
</dbReference>
<dbReference type="PANTHER" id="PTHR10543">
    <property type="entry name" value="BETA-CAROTENE DIOXYGENASE"/>
    <property type="match status" value="1"/>
</dbReference>
<sequence length="471" mass="51746">MDALSSSFLPKYSQSNTSFAATPKISRRTNIIRSHSFTIFNDHLSKLISKTAEKIKFKLINKTKPNTVPFLTTLFKSIDDFTCNSLDSLSPPLPPSIDPHHVLSGNYAPVDHELPPTACELVEGYSNIPRCLNGVYLRNGPNPQFLPRGPHHLLDGDGMIQMVRISDGGATFCRRYIKTYKYLTERELGYAVIPSVLSSFNGGMASMARVFVAAARVLAGEFKPAANGFGTANLSLALIAGKLYALTESDLPYEIQVTPDGDIATVGRRDFGGGGGFFNMTAHPKVDPVTGETFAFRYSGVAPFLTYFRIGSDGRKQANVAIHAVKTATVFHDFAVTENYAVFNEGQMVITPAEILRGRRPVRVDGGKIPRIGVIEKYAEDDSGMVWVDAPGVNISHAVNAWEEDGGDTVVMVAANNERIEMVFESLDLVETRMEEIRVCLKTKKVQRRLLSDQFLDLAAINPAYLGKKNR</sequence>
<dbReference type="AlphaFoldDB" id="A0A022QBZ5"/>
<accession>A0A022QBZ5</accession>
<evidence type="ECO:0000313" key="7">
    <source>
        <dbReference type="Proteomes" id="UP000030748"/>
    </source>
</evidence>
<dbReference type="eggNOG" id="KOG1285">
    <property type="taxonomic scope" value="Eukaryota"/>
</dbReference>
<keyword evidence="2 5" id="KW-0479">Metal-binding</keyword>
<organism evidence="6 7">
    <name type="scientific">Erythranthe guttata</name>
    <name type="common">Yellow monkey flower</name>
    <name type="synonym">Mimulus guttatus</name>
    <dbReference type="NCBI Taxonomy" id="4155"/>
    <lineage>
        <taxon>Eukaryota</taxon>
        <taxon>Viridiplantae</taxon>
        <taxon>Streptophyta</taxon>
        <taxon>Embryophyta</taxon>
        <taxon>Tracheophyta</taxon>
        <taxon>Spermatophyta</taxon>
        <taxon>Magnoliopsida</taxon>
        <taxon>eudicotyledons</taxon>
        <taxon>Gunneridae</taxon>
        <taxon>Pentapetalae</taxon>
        <taxon>asterids</taxon>
        <taxon>lamiids</taxon>
        <taxon>Lamiales</taxon>
        <taxon>Phrymaceae</taxon>
        <taxon>Erythranthe</taxon>
    </lineage>
</organism>
<dbReference type="GO" id="GO:0046872">
    <property type="term" value="F:metal ion binding"/>
    <property type="evidence" value="ECO:0007669"/>
    <property type="project" value="UniProtKB-KW"/>
</dbReference>
<keyword evidence="3" id="KW-0223">Dioxygenase</keyword>
<evidence type="ECO:0000256" key="5">
    <source>
        <dbReference type="PIRSR" id="PIRSR604294-1"/>
    </source>
</evidence>
<comment type="similarity">
    <text evidence="1">Belongs to the carotenoid oxygenase family.</text>
</comment>
<comment type="cofactor">
    <cofactor evidence="5">
        <name>Fe(2+)</name>
        <dbReference type="ChEBI" id="CHEBI:29033"/>
    </cofactor>
    <text evidence="5">Binds 1 Fe(2+) ion per subunit.</text>
</comment>
<dbReference type="PANTHER" id="PTHR10543:SF46">
    <property type="entry name" value="CAROTENOID CLEAVAGE DIOXYGENASE 4, CHLOROPLASTIC-RELATED"/>
    <property type="match status" value="1"/>
</dbReference>
<evidence type="ECO:0008006" key="8">
    <source>
        <dbReference type="Google" id="ProtNLM"/>
    </source>
</evidence>
<evidence type="ECO:0000256" key="2">
    <source>
        <dbReference type="ARBA" id="ARBA00022723"/>
    </source>
</evidence>
<evidence type="ECO:0000256" key="1">
    <source>
        <dbReference type="ARBA" id="ARBA00006787"/>
    </source>
</evidence>
<dbReference type="Pfam" id="PF03055">
    <property type="entry name" value="RPE65"/>
    <property type="match status" value="1"/>
</dbReference>
<gene>
    <name evidence="6" type="ORF">MIMGU_mgv1a022730mg</name>
</gene>
<keyword evidence="4 5" id="KW-0408">Iron</keyword>
<evidence type="ECO:0000313" key="6">
    <source>
        <dbReference type="EMBL" id="EYU25451.1"/>
    </source>
</evidence>
<dbReference type="GO" id="GO:0010436">
    <property type="term" value="F:carotenoid dioxygenase activity"/>
    <property type="evidence" value="ECO:0000318"/>
    <property type="project" value="GO_Central"/>
</dbReference>
<name>A0A022QBZ5_ERYGU</name>
<dbReference type="InterPro" id="IPR004294">
    <property type="entry name" value="Carotenoid_Oase"/>
</dbReference>
<proteinExistence type="inferred from homology"/>
<dbReference type="GO" id="GO:0009570">
    <property type="term" value="C:chloroplast stroma"/>
    <property type="evidence" value="ECO:0000318"/>
    <property type="project" value="GO_Central"/>
</dbReference>